<feature type="transmembrane region" description="Helical" evidence="1">
    <location>
        <begin position="93"/>
        <end position="111"/>
    </location>
</feature>
<name>A0A239DQ31_9SPHN</name>
<proteinExistence type="predicted"/>
<keyword evidence="1" id="KW-1133">Transmembrane helix</keyword>
<evidence type="ECO:0000313" key="3">
    <source>
        <dbReference type="Proteomes" id="UP000198339"/>
    </source>
</evidence>
<feature type="transmembrane region" description="Helical" evidence="1">
    <location>
        <begin position="163"/>
        <end position="183"/>
    </location>
</feature>
<dbReference type="Proteomes" id="UP000198339">
    <property type="component" value="Unassembled WGS sequence"/>
</dbReference>
<gene>
    <name evidence="2" type="ORF">SAMN06295955_101381</name>
</gene>
<feature type="transmembrane region" description="Helical" evidence="1">
    <location>
        <begin position="20"/>
        <end position="41"/>
    </location>
</feature>
<sequence>MATRETTMPDDARDRGMVSIIGWATAIVIATGFIIGAFAGYSDAIAIRGGTPLPVWLGPLVALAFCGAAFTLYARHHRATWRQWSARKRRYGLAIALLALIGGIVGAWFSVQLPHDQGPFEAMRADAFSPAFAIGASILWVVGLAAGMFFYHRAIDDHEQRAWLWAGLAGWYAFVFPAPAWWALHRAGIAPEPDVMLLFLVSLVVNSLVYLWLKFR</sequence>
<protein>
    <submittedName>
        <fullName evidence="2">Uncharacterized protein</fullName>
    </submittedName>
</protein>
<dbReference type="EMBL" id="FZPA01000001">
    <property type="protein sequence ID" value="SNS34437.1"/>
    <property type="molecule type" value="Genomic_DNA"/>
</dbReference>
<keyword evidence="1" id="KW-0812">Transmembrane</keyword>
<accession>A0A239DQ31</accession>
<feature type="transmembrane region" description="Helical" evidence="1">
    <location>
        <begin position="195"/>
        <end position="213"/>
    </location>
</feature>
<feature type="transmembrane region" description="Helical" evidence="1">
    <location>
        <begin position="131"/>
        <end position="151"/>
    </location>
</feature>
<feature type="transmembrane region" description="Helical" evidence="1">
    <location>
        <begin position="53"/>
        <end position="73"/>
    </location>
</feature>
<evidence type="ECO:0000256" key="1">
    <source>
        <dbReference type="SAM" id="Phobius"/>
    </source>
</evidence>
<dbReference type="AlphaFoldDB" id="A0A239DQ31"/>
<keyword evidence="3" id="KW-1185">Reference proteome</keyword>
<reference evidence="2 3" key="1">
    <citation type="submission" date="2017-06" db="EMBL/GenBank/DDBJ databases">
        <authorList>
            <person name="Kim H.J."/>
            <person name="Triplett B.A."/>
        </authorList>
    </citation>
    <scope>NUCLEOTIDE SEQUENCE [LARGE SCALE GENOMIC DNA]</scope>
    <source>
        <strain evidence="2 3">DS15</strain>
    </source>
</reference>
<keyword evidence="1" id="KW-0472">Membrane</keyword>
<organism evidence="2 3">
    <name type="scientific">Sphingopyxis indica</name>
    <dbReference type="NCBI Taxonomy" id="436663"/>
    <lineage>
        <taxon>Bacteria</taxon>
        <taxon>Pseudomonadati</taxon>
        <taxon>Pseudomonadota</taxon>
        <taxon>Alphaproteobacteria</taxon>
        <taxon>Sphingomonadales</taxon>
        <taxon>Sphingomonadaceae</taxon>
        <taxon>Sphingopyxis</taxon>
    </lineage>
</organism>
<evidence type="ECO:0000313" key="2">
    <source>
        <dbReference type="EMBL" id="SNS34437.1"/>
    </source>
</evidence>